<sequence length="127" mass="15227">MSHHHELFMSIMTSIVSNSYIFGVLQLPENFYQSVMEYFNSYLSSKYTYLVEMYPVHFIHLAFYEVYCATYGQSYDLNFFSHLFIPFQLQSDTKYRKFILVLQQNSKEIYDINSLITRMDNMSIIVN</sequence>
<organism evidence="1">
    <name type="scientific">viral metagenome</name>
    <dbReference type="NCBI Taxonomy" id="1070528"/>
    <lineage>
        <taxon>unclassified sequences</taxon>
        <taxon>metagenomes</taxon>
        <taxon>organismal metagenomes</taxon>
    </lineage>
</organism>
<protein>
    <submittedName>
        <fullName evidence="1">Uncharacterized protein</fullName>
    </submittedName>
</protein>
<accession>A0A6C0E7K5</accession>
<name>A0A6C0E7K5_9ZZZZ</name>
<reference evidence="1" key="1">
    <citation type="journal article" date="2020" name="Nature">
        <title>Giant virus diversity and host interactions through global metagenomics.</title>
        <authorList>
            <person name="Schulz F."/>
            <person name="Roux S."/>
            <person name="Paez-Espino D."/>
            <person name="Jungbluth S."/>
            <person name="Walsh D.A."/>
            <person name="Denef V.J."/>
            <person name="McMahon K.D."/>
            <person name="Konstantinidis K.T."/>
            <person name="Eloe-Fadrosh E.A."/>
            <person name="Kyrpides N.C."/>
            <person name="Woyke T."/>
        </authorList>
    </citation>
    <scope>NUCLEOTIDE SEQUENCE</scope>
    <source>
        <strain evidence="1">GVMAG-M-3300023179-150</strain>
    </source>
</reference>
<proteinExistence type="predicted"/>
<evidence type="ECO:0000313" key="1">
    <source>
        <dbReference type="EMBL" id="QHT25157.1"/>
    </source>
</evidence>
<dbReference type="AlphaFoldDB" id="A0A6C0E7K5"/>
<dbReference type="EMBL" id="MN739757">
    <property type="protein sequence ID" value="QHT25157.1"/>
    <property type="molecule type" value="Genomic_DNA"/>
</dbReference>